<dbReference type="InterPro" id="IPR027417">
    <property type="entry name" value="P-loop_NTPase"/>
</dbReference>
<dbReference type="AlphaFoldDB" id="A0A2D3WP24"/>
<accession>A0A2D3WP24</accession>
<dbReference type="EMBL" id="DLUI01000004">
    <property type="protein sequence ID" value="DAB39524.1"/>
    <property type="molecule type" value="Genomic_DNA"/>
</dbReference>
<dbReference type="GO" id="GO:0016887">
    <property type="term" value="F:ATP hydrolysis activity"/>
    <property type="evidence" value="ECO:0007669"/>
    <property type="project" value="InterPro"/>
</dbReference>
<name>A0A2D3WP24_9BACT</name>
<reference evidence="2 3" key="1">
    <citation type="journal article" date="2017" name="Front. Microbiol.">
        <title>Comparative Genomic Analysis of the Class Epsilonproteobacteria and Proposed Reclassification to Epsilonbacteraeota (phyl. nov.).</title>
        <authorList>
            <person name="Waite D.W."/>
            <person name="Vanwonterghem I."/>
            <person name="Rinke C."/>
            <person name="Parks D.H."/>
            <person name="Zhang Y."/>
            <person name="Takai K."/>
            <person name="Sievert S.M."/>
            <person name="Simon J."/>
            <person name="Campbell B.J."/>
            <person name="Hanson T.E."/>
            <person name="Woyke T."/>
            <person name="Klotz M.G."/>
            <person name="Hugenholtz P."/>
        </authorList>
    </citation>
    <scope>NUCLEOTIDE SEQUENCE [LARGE SCALE GENOMIC DNA]</scope>
    <source>
        <strain evidence="2">UBA12443</strain>
    </source>
</reference>
<dbReference type="Gene3D" id="3.40.50.300">
    <property type="entry name" value="P-loop containing nucleotide triphosphate hydrolases"/>
    <property type="match status" value="1"/>
</dbReference>
<proteinExistence type="predicted"/>
<dbReference type="Proteomes" id="UP000228859">
    <property type="component" value="Unassembled WGS sequence"/>
</dbReference>
<dbReference type="InterPro" id="IPR011704">
    <property type="entry name" value="ATPase_dyneun-rel_AAA"/>
</dbReference>
<evidence type="ECO:0000313" key="2">
    <source>
        <dbReference type="EMBL" id="DAB39524.1"/>
    </source>
</evidence>
<feature type="domain" description="AAA+ ATPase" evidence="1">
    <location>
        <begin position="21"/>
        <end position="158"/>
    </location>
</feature>
<organism evidence="2 3">
    <name type="scientific">Sulfuricurvum kujiense</name>
    <dbReference type="NCBI Taxonomy" id="148813"/>
    <lineage>
        <taxon>Bacteria</taxon>
        <taxon>Pseudomonadati</taxon>
        <taxon>Campylobacterota</taxon>
        <taxon>Epsilonproteobacteria</taxon>
        <taxon>Campylobacterales</taxon>
        <taxon>Sulfurimonadaceae</taxon>
        <taxon>Sulfuricurvum</taxon>
    </lineage>
</organism>
<dbReference type="SUPFAM" id="SSF52540">
    <property type="entry name" value="P-loop containing nucleoside triphosphate hydrolases"/>
    <property type="match status" value="1"/>
</dbReference>
<evidence type="ECO:0000259" key="1">
    <source>
        <dbReference type="SMART" id="SM00382"/>
    </source>
</evidence>
<evidence type="ECO:0000313" key="3">
    <source>
        <dbReference type="Proteomes" id="UP000228859"/>
    </source>
</evidence>
<dbReference type="SMART" id="SM00382">
    <property type="entry name" value="AAA"/>
    <property type="match status" value="1"/>
</dbReference>
<dbReference type="InterPro" id="IPR003593">
    <property type="entry name" value="AAA+_ATPase"/>
</dbReference>
<dbReference type="CDD" id="cd00009">
    <property type="entry name" value="AAA"/>
    <property type="match status" value="1"/>
</dbReference>
<protein>
    <submittedName>
        <fullName evidence="2">ATPase</fullName>
    </submittedName>
</protein>
<dbReference type="Pfam" id="PF07728">
    <property type="entry name" value="AAA_5"/>
    <property type="match status" value="1"/>
</dbReference>
<dbReference type="GO" id="GO:0005524">
    <property type="term" value="F:ATP binding"/>
    <property type="evidence" value="ECO:0007669"/>
    <property type="project" value="InterPro"/>
</dbReference>
<dbReference type="RefSeq" id="WP_294893460.1">
    <property type="nucleotide sequence ID" value="NZ_DLUI01000004.1"/>
</dbReference>
<gene>
    <name evidence="2" type="ORF">CFH83_00280</name>
</gene>
<sequence>MKTPSITTTELYAHLDTLIGADLPVFIHGSPGIGKSYIVAEVAKKHNLELVDVRLSQMDPVDLRGVPAIRDEQTVWMPPIFFPRDKESSGILFLDELNSAPPSVQAAIYQLVLNRKMGEYELPRGWRIICAGNRISDRGVVFRLPTPLANRMVHLSVEARFEDFKLFAIREGLHSFVIGFLGFRPDLLTSECVSEDDSNPAFATPRSYHMLSNVLKTSSDTSRIAPIIYGLIGYGAGIEFLSYVKVYEKLPDVQAIYRGEYPSVDKSKPALLYALVSALVELYRGGAEASKHLFGFAQSLPTEFGVMLIKDAIVKDASIAECAEFDGWIEKYGDYIL</sequence>
<comment type="caution">
    <text evidence="2">The sequence shown here is derived from an EMBL/GenBank/DDBJ whole genome shotgun (WGS) entry which is preliminary data.</text>
</comment>